<evidence type="ECO:0000313" key="3">
    <source>
        <dbReference type="Proteomes" id="UP000284120"/>
    </source>
</evidence>
<dbReference type="EMBL" id="SAYW01000002">
    <property type="protein sequence ID" value="RWU08129.1"/>
    <property type="molecule type" value="Genomic_DNA"/>
</dbReference>
<dbReference type="RefSeq" id="WP_113646654.1">
    <property type="nucleotide sequence ID" value="NZ_QMHN01000002.1"/>
</dbReference>
<dbReference type="Proteomes" id="UP000284120">
    <property type="component" value="Unassembled WGS sequence"/>
</dbReference>
<gene>
    <name evidence="2" type="primary">traK</name>
    <name evidence="2" type="ORF">DPV69_07040</name>
</gene>
<keyword evidence="3" id="KW-1185">Reference proteome</keyword>
<evidence type="ECO:0000256" key="1">
    <source>
        <dbReference type="SAM" id="Phobius"/>
    </source>
</evidence>
<dbReference type="InterPro" id="IPR022276">
    <property type="entry name" value="Conjug_transposon_TraK"/>
</dbReference>
<dbReference type="AlphaFoldDB" id="A0A443YVV6"/>
<evidence type="ECO:0000313" key="2">
    <source>
        <dbReference type="EMBL" id="RWU08129.1"/>
    </source>
</evidence>
<keyword evidence="1" id="KW-0472">Membrane</keyword>
<reference evidence="2 3" key="1">
    <citation type="submission" date="2018-06" db="EMBL/GenBank/DDBJ databases">
        <title>Pedobacter endophyticus sp. nov., an endophytic bacterium isolated from a leaf of Triticum aestivum.</title>
        <authorList>
            <person name="Zhang L."/>
        </authorList>
    </citation>
    <scope>NUCLEOTIDE SEQUENCE [LARGE SCALE GENOMIC DNA]</scope>
    <source>
        <strain evidence="2 3">CM134L-2</strain>
    </source>
</reference>
<sequence>MFKKAKNIDTAFRHIRAFSLVAIIASCTICGLAIFKSLDFVAKMQQKIYVLAGGKALEALASDRRENVPVEARDHVRTFHQLFFNLDPDDKVIRESIGRALYLADASAKREYDNLKEKGYYNNIISGNVSQILRIDSVVVNLESHPYLFRCIGKLEITRSTSIVLRSLVTEGELRNVNRSDNNPHGFLIENWKVIENNDMDIKQRQP</sequence>
<feature type="transmembrane region" description="Helical" evidence="1">
    <location>
        <begin position="15"/>
        <end position="35"/>
    </location>
</feature>
<proteinExistence type="predicted"/>
<organism evidence="2 3">
    <name type="scientific">Pedobacter chitinilyticus</name>
    <dbReference type="NCBI Taxonomy" id="2233776"/>
    <lineage>
        <taxon>Bacteria</taxon>
        <taxon>Pseudomonadati</taxon>
        <taxon>Bacteroidota</taxon>
        <taxon>Sphingobacteriia</taxon>
        <taxon>Sphingobacteriales</taxon>
        <taxon>Sphingobacteriaceae</taxon>
        <taxon>Pedobacter</taxon>
    </lineage>
</organism>
<comment type="caution">
    <text evidence="2">The sequence shown here is derived from an EMBL/GenBank/DDBJ whole genome shotgun (WGS) entry which is preliminary data.</text>
</comment>
<accession>A0A443YVV6</accession>
<keyword evidence="1" id="KW-1133">Transmembrane helix</keyword>
<name>A0A443YVV6_9SPHI</name>
<dbReference type="NCBIfam" id="TIGR03781">
    <property type="entry name" value="Bac_Flav_CT_K"/>
    <property type="match status" value="1"/>
</dbReference>
<keyword evidence="1" id="KW-0812">Transmembrane</keyword>
<dbReference type="PROSITE" id="PS51257">
    <property type="entry name" value="PROKAR_LIPOPROTEIN"/>
    <property type="match status" value="1"/>
</dbReference>
<protein>
    <submittedName>
        <fullName evidence="2">Conjugative transposon protein TraK</fullName>
    </submittedName>
</protein>
<dbReference type="OrthoDB" id="1039148at2"/>